<feature type="active site" evidence="5">
    <location>
        <position position="248"/>
    </location>
</feature>
<dbReference type="CDD" id="cd09087">
    <property type="entry name" value="Ape1-like_AP-endo"/>
    <property type="match status" value="1"/>
</dbReference>
<dbReference type="AlphaFoldDB" id="A0A316UFZ5"/>
<dbReference type="GO" id="GO:0003906">
    <property type="term" value="F:DNA-(apurinic or apyrimidinic site) endonuclease activity"/>
    <property type="evidence" value="ECO:0007669"/>
    <property type="project" value="TreeGrafter"/>
</dbReference>
<feature type="active site" description="Proton acceptor" evidence="5">
    <location>
        <position position="394"/>
    </location>
</feature>
<evidence type="ECO:0000313" key="12">
    <source>
        <dbReference type="Proteomes" id="UP000245942"/>
    </source>
</evidence>
<evidence type="ECO:0000256" key="1">
    <source>
        <dbReference type="ARBA" id="ARBA00007092"/>
    </source>
</evidence>
<feature type="domain" description="Endonuclease/exonuclease/phosphatase" evidence="10">
    <location>
        <begin position="146"/>
        <end position="394"/>
    </location>
</feature>
<proteinExistence type="inferred from homology"/>
<evidence type="ECO:0000259" key="10">
    <source>
        <dbReference type="Pfam" id="PF03372"/>
    </source>
</evidence>
<evidence type="ECO:0000313" key="11">
    <source>
        <dbReference type="EMBL" id="PWN24169.1"/>
    </source>
</evidence>
<dbReference type="STRING" id="1684307.A0A316UFZ5"/>
<feature type="region of interest" description="Disordered" evidence="9">
    <location>
        <begin position="1"/>
        <end position="119"/>
    </location>
</feature>
<dbReference type="GO" id="GO:0005634">
    <property type="term" value="C:nucleus"/>
    <property type="evidence" value="ECO:0007669"/>
    <property type="project" value="TreeGrafter"/>
</dbReference>
<dbReference type="GO" id="GO:0008311">
    <property type="term" value="F:double-stranded DNA 3'-5' DNA exonuclease activity"/>
    <property type="evidence" value="ECO:0007669"/>
    <property type="project" value="TreeGrafter"/>
</dbReference>
<keyword evidence="6" id="KW-0464">Manganese</keyword>
<accession>A0A316UFZ5</accession>
<name>A0A316UFZ5_9BASI</name>
<dbReference type="Pfam" id="PF03372">
    <property type="entry name" value="Exo_endo_phos"/>
    <property type="match status" value="1"/>
</dbReference>
<keyword evidence="3" id="KW-0378">Hydrolase</keyword>
<keyword evidence="12" id="KW-1185">Reference proteome</keyword>
<dbReference type="GeneID" id="37013210"/>
<dbReference type="EC" id="3.1.-.-" evidence="8"/>
<feature type="binding site" evidence="6">
    <location>
        <position position="393"/>
    </location>
    <ligand>
        <name>Mg(2+)</name>
        <dbReference type="ChEBI" id="CHEBI:18420"/>
        <label>1</label>
    </ligand>
</feature>
<dbReference type="GO" id="GO:0008081">
    <property type="term" value="F:phosphoric diester hydrolase activity"/>
    <property type="evidence" value="ECO:0007669"/>
    <property type="project" value="TreeGrafter"/>
</dbReference>
<dbReference type="GO" id="GO:0006284">
    <property type="term" value="P:base-excision repair"/>
    <property type="evidence" value="ECO:0007669"/>
    <property type="project" value="TreeGrafter"/>
</dbReference>
<feature type="binding site" evidence="6">
    <location>
        <position position="289"/>
    </location>
    <ligand>
        <name>Mg(2+)</name>
        <dbReference type="ChEBI" id="CHEBI:18420"/>
        <label>1</label>
    </ligand>
</feature>
<dbReference type="PANTHER" id="PTHR22748:SF6">
    <property type="entry name" value="DNA-(APURINIC OR APYRIMIDINIC SITE) ENDONUCLEASE"/>
    <property type="match status" value="1"/>
</dbReference>
<keyword evidence="4 6" id="KW-0460">Magnesium</keyword>
<dbReference type="InterPro" id="IPR004808">
    <property type="entry name" value="AP_endonuc_1"/>
</dbReference>
<feature type="compositionally biased region" description="Basic and acidic residues" evidence="9">
    <location>
        <begin position="59"/>
        <end position="72"/>
    </location>
</feature>
<feature type="site" description="Important for catalytic activity" evidence="7">
    <location>
        <position position="367"/>
    </location>
</feature>
<evidence type="ECO:0000256" key="2">
    <source>
        <dbReference type="ARBA" id="ARBA00022723"/>
    </source>
</evidence>
<dbReference type="Proteomes" id="UP000245942">
    <property type="component" value="Unassembled WGS sequence"/>
</dbReference>
<keyword evidence="2 6" id="KW-0479">Metal-binding</keyword>
<evidence type="ECO:0000256" key="8">
    <source>
        <dbReference type="RuleBase" id="RU362131"/>
    </source>
</evidence>
<comment type="cofactor">
    <cofactor evidence="6 8">
        <name>Mg(2+)</name>
        <dbReference type="ChEBI" id="CHEBI:18420"/>
    </cofactor>
    <cofactor evidence="6 8">
        <name>Mn(2+)</name>
        <dbReference type="ChEBI" id="CHEBI:29035"/>
    </cofactor>
    <text evidence="6 8">Probably binds two magnesium or manganese ions per subunit.</text>
</comment>
<evidence type="ECO:0000256" key="3">
    <source>
        <dbReference type="ARBA" id="ARBA00022801"/>
    </source>
</evidence>
<organism evidence="11 12">
    <name type="scientific">Pseudomicrostroma glucosiphilum</name>
    <dbReference type="NCBI Taxonomy" id="1684307"/>
    <lineage>
        <taxon>Eukaryota</taxon>
        <taxon>Fungi</taxon>
        <taxon>Dikarya</taxon>
        <taxon>Basidiomycota</taxon>
        <taxon>Ustilaginomycotina</taxon>
        <taxon>Exobasidiomycetes</taxon>
        <taxon>Microstromatales</taxon>
        <taxon>Microstromatales incertae sedis</taxon>
        <taxon>Pseudomicrostroma</taxon>
    </lineage>
</organism>
<feature type="site" description="Transition state stabilizer" evidence="7">
    <location>
        <position position="289"/>
    </location>
</feature>
<dbReference type="RefSeq" id="XP_025351329.1">
    <property type="nucleotide sequence ID" value="XM_025491476.1"/>
</dbReference>
<evidence type="ECO:0000256" key="4">
    <source>
        <dbReference type="ARBA" id="ARBA00022842"/>
    </source>
</evidence>
<evidence type="ECO:0000256" key="9">
    <source>
        <dbReference type="SAM" id="MobiDB-lite"/>
    </source>
</evidence>
<keyword evidence="8" id="KW-0234">DNA repair</keyword>
<dbReference type="PROSITE" id="PS51435">
    <property type="entry name" value="AP_NUCLEASE_F1_4"/>
    <property type="match status" value="1"/>
</dbReference>
<dbReference type="InterPro" id="IPR036691">
    <property type="entry name" value="Endo/exonu/phosph_ase_sf"/>
</dbReference>
<dbReference type="EMBL" id="KZ819321">
    <property type="protein sequence ID" value="PWN24169.1"/>
    <property type="molecule type" value="Genomic_DNA"/>
</dbReference>
<evidence type="ECO:0000256" key="7">
    <source>
        <dbReference type="PIRSR" id="PIRSR604808-3"/>
    </source>
</evidence>
<feature type="binding site" evidence="6">
    <location>
        <position position="148"/>
    </location>
    <ligand>
        <name>Mg(2+)</name>
        <dbReference type="ChEBI" id="CHEBI:18420"/>
        <label>1</label>
    </ligand>
</feature>
<feature type="site" description="Interaction with DNA substrate" evidence="7">
    <location>
        <position position="394"/>
    </location>
</feature>
<dbReference type="NCBIfam" id="TIGR00633">
    <property type="entry name" value="xth"/>
    <property type="match status" value="1"/>
</dbReference>
<dbReference type="Gene3D" id="3.60.10.10">
    <property type="entry name" value="Endonuclease/exonuclease/phosphatase"/>
    <property type="match status" value="1"/>
</dbReference>
<dbReference type="SUPFAM" id="SSF56219">
    <property type="entry name" value="DNase I-like"/>
    <property type="match status" value="1"/>
</dbReference>
<evidence type="ECO:0000256" key="5">
    <source>
        <dbReference type="PIRSR" id="PIRSR604808-1"/>
    </source>
</evidence>
<keyword evidence="8" id="KW-0227">DNA damage</keyword>
<sequence>MVASRRASRTSKPIQEEPSAAASPSNKRKLKQGAEEAEAADTKAATGAAKKPKGRASKAQKEEEPEPAKAVEDDGAATEATAGPSAPSAPKKSRRKATAGGEPDSPAAPSGNDIFAFEGCPKTVDIPNPLSFTDSPRPSTSFRIASWNIVSLKSAEPKGLTRYLEAEDADLVVLTETKVNEVPSFFQSSRYPHQTWGIGSTKSYAGIAILSKIEPLSVQKGLPELADYDSKGRCITVEFEGCYVVGTYCVNAGEGLKTMEAKKKWNHALSAHLAKLDEKKPVIWTGDLNVVIDERDLAKASAKWNKSPGYTQIECDQHRAFLEGSFLEGAKPFKDVWREKHPDAVGHFTFYGWRGQCRIKGIGWRLDSFIVSERAQEHCTKCEIRHEVYGASDHVPIFADFDAKLFQASS</sequence>
<comment type="similarity">
    <text evidence="1 8">Belongs to the DNA repair enzymes AP/ExoA family.</text>
</comment>
<evidence type="ECO:0000256" key="6">
    <source>
        <dbReference type="PIRSR" id="PIRSR604808-2"/>
    </source>
</evidence>
<protein>
    <recommendedName>
        <fullName evidence="8">DNA-(apurinic or apyrimidinic site) endonuclease</fullName>
        <ecNumber evidence="8">3.1.-.-</ecNumber>
    </recommendedName>
</protein>
<dbReference type="InterPro" id="IPR005135">
    <property type="entry name" value="Endo/exonuclease/phosphatase"/>
</dbReference>
<feature type="binding site" evidence="6">
    <location>
        <position position="287"/>
    </location>
    <ligand>
        <name>Mg(2+)</name>
        <dbReference type="ChEBI" id="CHEBI:18420"/>
        <label>1</label>
    </ligand>
</feature>
<feature type="binding site" evidence="6">
    <location>
        <position position="394"/>
    </location>
    <ligand>
        <name>Mg(2+)</name>
        <dbReference type="ChEBI" id="CHEBI:18420"/>
        <label>1</label>
    </ligand>
</feature>
<gene>
    <name evidence="11" type="ORF">BCV69DRAFT_280066</name>
</gene>
<feature type="active site" description="Proton donor/acceptor" evidence="5">
    <location>
        <position position="287"/>
    </location>
</feature>
<reference evidence="11 12" key="1">
    <citation type="journal article" date="2018" name="Mol. Biol. Evol.">
        <title>Broad Genomic Sampling Reveals a Smut Pathogenic Ancestry of the Fungal Clade Ustilaginomycotina.</title>
        <authorList>
            <person name="Kijpornyongpan T."/>
            <person name="Mondo S.J."/>
            <person name="Barry K."/>
            <person name="Sandor L."/>
            <person name="Lee J."/>
            <person name="Lipzen A."/>
            <person name="Pangilinan J."/>
            <person name="LaButti K."/>
            <person name="Hainaut M."/>
            <person name="Henrissat B."/>
            <person name="Grigoriev I.V."/>
            <person name="Spatafora J.W."/>
            <person name="Aime M.C."/>
        </authorList>
    </citation>
    <scope>NUCLEOTIDE SEQUENCE [LARGE SCALE GENOMIC DNA]</scope>
    <source>
        <strain evidence="11 12">MCA 4718</strain>
    </source>
</reference>
<dbReference type="OrthoDB" id="498125at2759"/>
<feature type="binding site" evidence="6">
    <location>
        <position position="176"/>
    </location>
    <ligand>
        <name>Mg(2+)</name>
        <dbReference type="ChEBI" id="CHEBI:18420"/>
        <label>1</label>
    </ligand>
</feature>
<dbReference type="PANTHER" id="PTHR22748">
    <property type="entry name" value="AP ENDONUCLEASE"/>
    <property type="match status" value="1"/>
</dbReference>
<dbReference type="GO" id="GO:0046872">
    <property type="term" value="F:metal ion binding"/>
    <property type="evidence" value="ECO:0007669"/>
    <property type="project" value="UniProtKB-KW"/>
</dbReference>